<organism evidence="7 8">
    <name type="scientific">Ginsengibacter hankyongi</name>
    <dbReference type="NCBI Taxonomy" id="2607284"/>
    <lineage>
        <taxon>Bacteria</taxon>
        <taxon>Pseudomonadati</taxon>
        <taxon>Bacteroidota</taxon>
        <taxon>Chitinophagia</taxon>
        <taxon>Chitinophagales</taxon>
        <taxon>Chitinophagaceae</taxon>
        <taxon>Ginsengibacter</taxon>
    </lineage>
</organism>
<dbReference type="GO" id="GO:0006865">
    <property type="term" value="P:amino acid transport"/>
    <property type="evidence" value="ECO:0007669"/>
    <property type="project" value="InterPro"/>
</dbReference>
<accession>A0A5J5IFA8</accession>
<keyword evidence="5 6" id="KW-0472">Membrane</keyword>
<evidence type="ECO:0000256" key="6">
    <source>
        <dbReference type="SAM" id="Phobius"/>
    </source>
</evidence>
<evidence type="ECO:0000256" key="5">
    <source>
        <dbReference type="ARBA" id="ARBA00023136"/>
    </source>
</evidence>
<evidence type="ECO:0000256" key="1">
    <source>
        <dbReference type="ARBA" id="ARBA00004651"/>
    </source>
</evidence>
<dbReference type="AlphaFoldDB" id="A0A5J5IFA8"/>
<dbReference type="Pfam" id="PF01810">
    <property type="entry name" value="LysE"/>
    <property type="match status" value="1"/>
</dbReference>
<keyword evidence="8" id="KW-1185">Reference proteome</keyword>
<keyword evidence="3 6" id="KW-0812">Transmembrane</keyword>
<dbReference type="InterPro" id="IPR001123">
    <property type="entry name" value="LeuE-type"/>
</dbReference>
<evidence type="ECO:0000313" key="8">
    <source>
        <dbReference type="Proteomes" id="UP000326903"/>
    </source>
</evidence>
<keyword evidence="2" id="KW-1003">Cell membrane</keyword>
<evidence type="ECO:0000256" key="4">
    <source>
        <dbReference type="ARBA" id="ARBA00022989"/>
    </source>
</evidence>
<sequence>MKLIKIFFWGLLISFLGTLPFSPLNITAMQLSVHDSVAHAMYFSLGTLLTEIIYVRISLAGIHWIIQRKIIFKWMEWITLLLIIALAAGSFYAASGTHETGNVLLYSSINPFLLGMFMSAITVMHIPFWFGWSTILFTKKILHPTNLFYNIYIVAIGAGTFLANCIFIFGGLYIIKKLNNNQHILNLILGWVFVLTAIIQFTKIVWFKPKEVTVWKE</sequence>
<evidence type="ECO:0000313" key="7">
    <source>
        <dbReference type="EMBL" id="KAA9038552.1"/>
    </source>
</evidence>
<dbReference type="RefSeq" id="WP_150415273.1">
    <property type="nucleotide sequence ID" value="NZ_VYQF01000003.1"/>
</dbReference>
<feature type="transmembrane region" description="Helical" evidence="6">
    <location>
        <begin position="74"/>
        <end position="94"/>
    </location>
</feature>
<comment type="subcellular location">
    <subcellularLocation>
        <location evidence="1">Cell membrane</location>
        <topology evidence="1">Multi-pass membrane protein</topology>
    </subcellularLocation>
</comment>
<dbReference type="GO" id="GO:0005886">
    <property type="term" value="C:plasma membrane"/>
    <property type="evidence" value="ECO:0007669"/>
    <property type="project" value="UniProtKB-SubCell"/>
</dbReference>
<feature type="transmembrane region" description="Helical" evidence="6">
    <location>
        <begin position="114"/>
        <end position="137"/>
    </location>
</feature>
<comment type="caution">
    <text evidence="7">The sequence shown here is derived from an EMBL/GenBank/DDBJ whole genome shotgun (WGS) entry which is preliminary data.</text>
</comment>
<reference evidence="7 8" key="1">
    <citation type="submission" date="2019-09" db="EMBL/GenBank/DDBJ databases">
        <title>Draft genome sequence of Ginsengibacter sp. BR5-29.</title>
        <authorList>
            <person name="Im W.-T."/>
        </authorList>
    </citation>
    <scope>NUCLEOTIDE SEQUENCE [LARGE SCALE GENOMIC DNA]</scope>
    <source>
        <strain evidence="7 8">BR5-29</strain>
    </source>
</reference>
<keyword evidence="4 6" id="KW-1133">Transmembrane helix</keyword>
<feature type="transmembrane region" description="Helical" evidence="6">
    <location>
        <begin position="149"/>
        <end position="175"/>
    </location>
</feature>
<dbReference type="EMBL" id="VYQF01000003">
    <property type="protein sequence ID" value="KAA9038552.1"/>
    <property type="molecule type" value="Genomic_DNA"/>
</dbReference>
<feature type="transmembrane region" description="Helical" evidence="6">
    <location>
        <begin position="40"/>
        <end position="62"/>
    </location>
</feature>
<proteinExistence type="predicted"/>
<name>A0A5J5IFA8_9BACT</name>
<protein>
    <submittedName>
        <fullName evidence="7">Lysine transporter LysE</fullName>
    </submittedName>
</protein>
<feature type="transmembrane region" description="Helical" evidence="6">
    <location>
        <begin position="187"/>
        <end position="206"/>
    </location>
</feature>
<gene>
    <name evidence="7" type="ORF">FW778_13415</name>
</gene>
<feature type="transmembrane region" description="Helical" evidence="6">
    <location>
        <begin position="7"/>
        <end position="28"/>
    </location>
</feature>
<evidence type="ECO:0000256" key="2">
    <source>
        <dbReference type="ARBA" id="ARBA00022475"/>
    </source>
</evidence>
<dbReference type="Proteomes" id="UP000326903">
    <property type="component" value="Unassembled WGS sequence"/>
</dbReference>
<evidence type="ECO:0000256" key="3">
    <source>
        <dbReference type="ARBA" id="ARBA00022692"/>
    </source>
</evidence>